<dbReference type="Proteomes" id="UP001054837">
    <property type="component" value="Unassembled WGS sequence"/>
</dbReference>
<gene>
    <name evidence="2" type="ORF">CDAR_284331</name>
</gene>
<evidence type="ECO:0000313" key="3">
    <source>
        <dbReference type="Proteomes" id="UP001054837"/>
    </source>
</evidence>
<dbReference type="AlphaFoldDB" id="A0AAV4UP45"/>
<organism evidence="2 3">
    <name type="scientific">Caerostris darwini</name>
    <dbReference type="NCBI Taxonomy" id="1538125"/>
    <lineage>
        <taxon>Eukaryota</taxon>
        <taxon>Metazoa</taxon>
        <taxon>Ecdysozoa</taxon>
        <taxon>Arthropoda</taxon>
        <taxon>Chelicerata</taxon>
        <taxon>Arachnida</taxon>
        <taxon>Araneae</taxon>
        <taxon>Araneomorphae</taxon>
        <taxon>Entelegynae</taxon>
        <taxon>Araneoidea</taxon>
        <taxon>Araneidae</taxon>
        <taxon>Caerostris</taxon>
    </lineage>
</organism>
<feature type="region of interest" description="Disordered" evidence="1">
    <location>
        <begin position="55"/>
        <end position="77"/>
    </location>
</feature>
<dbReference type="EMBL" id="BPLQ01011692">
    <property type="protein sequence ID" value="GIY59635.1"/>
    <property type="molecule type" value="Genomic_DNA"/>
</dbReference>
<protein>
    <submittedName>
        <fullName evidence="2">Uncharacterized protein</fullName>
    </submittedName>
</protein>
<sequence>MVDSSNLDTVFVGVNLKLGTGQTVLVIGRSEADVNQTNVDRCINVNSSMVDNVFKPLNSTSRRGSQGRSSSTSNGDD</sequence>
<evidence type="ECO:0000256" key="1">
    <source>
        <dbReference type="SAM" id="MobiDB-lite"/>
    </source>
</evidence>
<evidence type="ECO:0000313" key="2">
    <source>
        <dbReference type="EMBL" id="GIY59635.1"/>
    </source>
</evidence>
<proteinExistence type="predicted"/>
<feature type="compositionally biased region" description="Low complexity" evidence="1">
    <location>
        <begin position="58"/>
        <end position="77"/>
    </location>
</feature>
<name>A0AAV4UP45_9ARAC</name>
<keyword evidence="3" id="KW-1185">Reference proteome</keyword>
<accession>A0AAV4UP45</accession>
<reference evidence="2 3" key="1">
    <citation type="submission" date="2021-06" db="EMBL/GenBank/DDBJ databases">
        <title>Caerostris darwini draft genome.</title>
        <authorList>
            <person name="Kono N."/>
            <person name="Arakawa K."/>
        </authorList>
    </citation>
    <scope>NUCLEOTIDE SEQUENCE [LARGE SCALE GENOMIC DNA]</scope>
</reference>
<comment type="caution">
    <text evidence="2">The sequence shown here is derived from an EMBL/GenBank/DDBJ whole genome shotgun (WGS) entry which is preliminary data.</text>
</comment>